<dbReference type="EnsemblPlants" id="Ma10_t16900.1">
    <property type="protein sequence ID" value="Ma10_p16900.1"/>
    <property type="gene ID" value="Ma10_g16900"/>
</dbReference>
<protein>
    <submittedName>
        <fullName evidence="1">Uncharacterized protein</fullName>
    </submittedName>
</protein>
<proteinExistence type="predicted"/>
<reference evidence="1" key="1">
    <citation type="submission" date="2021-05" db="UniProtKB">
        <authorList>
            <consortium name="EnsemblPlants"/>
        </authorList>
    </citation>
    <scope>IDENTIFICATION</scope>
    <source>
        <strain evidence="1">subsp. malaccensis</strain>
    </source>
</reference>
<sequence length="90" mass="10743">MGEAGEQAGDVLRRGPRRRLRRLRHLLHRRRSQCHRMIKRRGRHRSLIQGTKKLGLWRHSTKTVIGIRTKQKAELNAILRVTLFFIFLLK</sequence>
<dbReference type="InParanoid" id="A0A804KX42"/>
<dbReference type="AlphaFoldDB" id="A0A804KX42"/>
<evidence type="ECO:0000313" key="1">
    <source>
        <dbReference type="EnsemblPlants" id="Ma10_p16900.1"/>
    </source>
</evidence>
<name>A0A804KX42_MUSAM</name>
<accession>A0A804KX42</accession>
<dbReference type="Gramene" id="Ma10_t16900.1">
    <property type="protein sequence ID" value="Ma10_p16900.1"/>
    <property type="gene ID" value="Ma10_g16900"/>
</dbReference>
<organism evidence="1 2">
    <name type="scientific">Musa acuminata subsp. malaccensis</name>
    <name type="common">Wild banana</name>
    <name type="synonym">Musa malaccensis</name>
    <dbReference type="NCBI Taxonomy" id="214687"/>
    <lineage>
        <taxon>Eukaryota</taxon>
        <taxon>Viridiplantae</taxon>
        <taxon>Streptophyta</taxon>
        <taxon>Embryophyta</taxon>
        <taxon>Tracheophyta</taxon>
        <taxon>Spermatophyta</taxon>
        <taxon>Magnoliopsida</taxon>
        <taxon>Liliopsida</taxon>
        <taxon>Zingiberales</taxon>
        <taxon>Musaceae</taxon>
        <taxon>Musa</taxon>
    </lineage>
</organism>
<keyword evidence="2" id="KW-1185">Reference proteome</keyword>
<evidence type="ECO:0000313" key="2">
    <source>
        <dbReference type="Proteomes" id="UP000012960"/>
    </source>
</evidence>
<dbReference type="Proteomes" id="UP000012960">
    <property type="component" value="Unplaced"/>
</dbReference>